<dbReference type="Pfam" id="PF07727">
    <property type="entry name" value="RVT_2"/>
    <property type="match status" value="1"/>
</dbReference>
<feature type="non-terminal residue" evidence="2">
    <location>
        <position position="1"/>
    </location>
</feature>
<dbReference type="VEuPathDB" id="FungiDB:VP01_7518g1"/>
<name>A0A0L6UC48_9BASI</name>
<reference evidence="2 3" key="1">
    <citation type="submission" date="2015-08" db="EMBL/GenBank/DDBJ databases">
        <title>Next Generation Sequencing and Analysis of the Genome of Puccinia sorghi L Schw, the Causal Agent of Maize Common Rust.</title>
        <authorList>
            <person name="Rochi L."/>
            <person name="Burguener G."/>
            <person name="Darino M."/>
            <person name="Turjanski A."/>
            <person name="Kreff E."/>
            <person name="Dieguez M.J."/>
            <person name="Sacco F."/>
        </authorList>
    </citation>
    <scope>NUCLEOTIDE SEQUENCE [LARGE SCALE GENOMIC DNA]</scope>
    <source>
        <strain evidence="2 3">RO10H11247</strain>
    </source>
</reference>
<feature type="non-terminal residue" evidence="2">
    <location>
        <position position="79"/>
    </location>
</feature>
<accession>A0A0L6UC48</accession>
<dbReference type="Proteomes" id="UP000037035">
    <property type="component" value="Unassembled WGS sequence"/>
</dbReference>
<dbReference type="OrthoDB" id="1688190at2759"/>
<dbReference type="AlphaFoldDB" id="A0A0L6UC48"/>
<evidence type="ECO:0000259" key="1">
    <source>
        <dbReference type="Pfam" id="PF07727"/>
    </source>
</evidence>
<organism evidence="2 3">
    <name type="scientific">Puccinia sorghi</name>
    <dbReference type="NCBI Taxonomy" id="27349"/>
    <lineage>
        <taxon>Eukaryota</taxon>
        <taxon>Fungi</taxon>
        <taxon>Dikarya</taxon>
        <taxon>Basidiomycota</taxon>
        <taxon>Pucciniomycotina</taxon>
        <taxon>Pucciniomycetes</taxon>
        <taxon>Pucciniales</taxon>
        <taxon>Pucciniaceae</taxon>
        <taxon>Puccinia</taxon>
    </lineage>
</organism>
<evidence type="ECO:0000313" key="2">
    <source>
        <dbReference type="EMBL" id="KNZ46144.1"/>
    </source>
</evidence>
<evidence type="ECO:0000313" key="3">
    <source>
        <dbReference type="Proteomes" id="UP000037035"/>
    </source>
</evidence>
<keyword evidence="3" id="KW-1185">Reference proteome</keyword>
<comment type="caution">
    <text evidence="2">The sequence shown here is derived from an EMBL/GenBank/DDBJ whole genome shotgun (WGS) entry which is preliminary data.</text>
</comment>
<dbReference type="InterPro" id="IPR013103">
    <property type="entry name" value="RVT_2"/>
</dbReference>
<protein>
    <recommendedName>
        <fullName evidence="1">Reverse transcriptase Ty1/copia-type domain-containing protein</fullName>
    </recommendedName>
</protein>
<gene>
    <name evidence="2" type="ORF">VP01_7518g1</name>
</gene>
<dbReference type="EMBL" id="LAVV01012959">
    <property type="protein sequence ID" value="KNZ46144.1"/>
    <property type="molecule type" value="Genomic_DNA"/>
</dbReference>
<proteinExistence type="predicted"/>
<sequence length="79" mass="9280">SLKISCYDVGGKQDYHNVYVDDMINIIHDVDRFKMLISKKFRMEDLVEASYILGIKLTRLDSSRMTLSQENYTDSILER</sequence>
<feature type="domain" description="Reverse transcriptase Ty1/copia-type" evidence="1">
    <location>
        <begin position="17"/>
        <end position="78"/>
    </location>
</feature>